<keyword evidence="11" id="KW-1185">Reference proteome</keyword>
<dbReference type="GO" id="GO:0020037">
    <property type="term" value="F:heme binding"/>
    <property type="evidence" value="ECO:0007669"/>
    <property type="project" value="InterPro"/>
</dbReference>
<evidence type="ECO:0000313" key="10">
    <source>
        <dbReference type="EMBL" id="KAE8038978.1"/>
    </source>
</evidence>
<organism evidence="10 11">
    <name type="scientific">Carpinus fangiana</name>
    <dbReference type="NCBI Taxonomy" id="176857"/>
    <lineage>
        <taxon>Eukaryota</taxon>
        <taxon>Viridiplantae</taxon>
        <taxon>Streptophyta</taxon>
        <taxon>Embryophyta</taxon>
        <taxon>Tracheophyta</taxon>
        <taxon>Spermatophyta</taxon>
        <taxon>Magnoliopsida</taxon>
        <taxon>eudicotyledons</taxon>
        <taxon>Gunneridae</taxon>
        <taxon>Pentapetalae</taxon>
        <taxon>rosids</taxon>
        <taxon>fabids</taxon>
        <taxon>Fagales</taxon>
        <taxon>Betulaceae</taxon>
        <taxon>Carpinus</taxon>
    </lineage>
</organism>
<proteinExistence type="inferred from homology"/>
<evidence type="ECO:0008006" key="12">
    <source>
        <dbReference type="Google" id="ProtNLM"/>
    </source>
</evidence>
<sequence>MAVVLELLLVILTLLLALLAVSTILFSTIFQSKLPPSPIALPIIGHFHLLGPLIHHSFHHLSLRHGPLFSLRLGSVPCIVASTPEYAKQLLKNNEHSFTSRKHTIAIDHLTYNSSFAFAPYGPFWKFIKKLSTNELLGTRTVNAFLSLREKEYCRLLRFLADKSKAGDAVNVTEELLKLTNNIISQMMLGRAEEARAVGFGKRIEDIHIRFDALVEKVITESEDLRKRKEDGERERDEVKDFIDILLDFSEDENSEIKLTRAHIKALIVCFDFKLVGPHGEIMEGENAVVDMDERPGLTAPRAHDLVCVPIARLSPLDHIIDP</sequence>
<keyword evidence="4" id="KW-0349">Heme</keyword>
<dbReference type="OrthoDB" id="1103324at2759"/>
<evidence type="ECO:0000313" key="11">
    <source>
        <dbReference type="Proteomes" id="UP000327013"/>
    </source>
</evidence>
<evidence type="ECO:0000256" key="3">
    <source>
        <dbReference type="ARBA" id="ARBA00010617"/>
    </source>
</evidence>
<dbReference type="PANTHER" id="PTHR47943:SF8">
    <property type="entry name" value="CYTOCHROME P450"/>
    <property type="match status" value="1"/>
</dbReference>
<keyword evidence="5" id="KW-0479">Metal-binding</keyword>
<gene>
    <name evidence="10" type="ORF">FH972_011435</name>
</gene>
<reference evidence="10 11" key="1">
    <citation type="submission" date="2019-06" db="EMBL/GenBank/DDBJ databases">
        <title>A chromosomal-level reference genome of Carpinus fangiana (Coryloideae, Betulaceae).</title>
        <authorList>
            <person name="Yang X."/>
            <person name="Wang Z."/>
            <person name="Zhang L."/>
            <person name="Hao G."/>
            <person name="Liu J."/>
            <person name="Yang Y."/>
        </authorList>
    </citation>
    <scope>NUCLEOTIDE SEQUENCE [LARGE SCALE GENOMIC DNA]</scope>
    <source>
        <strain evidence="10">Cfa_2016G</strain>
        <tissue evidence="10">Leaf</tissue>
    </source>
</reference>
<protein>
    <recommendedName>
        <fullName evidence="12">Flavone synthase II</fullName>
    </recommendedName>
</protein>
<evidence type="ECO:0000256" key="7">
    <source>
        <dbReference type="ARBA" id="ARBA00023004"/>
    </source>
</evidence>
<dbReference type="Proteomes" id="UP000327013">
    <property type="component" value="Chromosome 4"/>
</dbReference>
<comment type="similarity">
    <text evidence="3">Belongs to the cytochrome P450 family.</text>
</comment>
<accession>A0A660KUD1</accession>
<keyword evidence="7" id="KW-0408">Iron</keyword>
<dbReference type="GO" id="GO:0016705">
    <property type="term" value="F:oxidoreductase activity, acting on paired donors, with incorporation or reduction of molecular oxygen"/>
    <property type="evidence" value="ECO:0007669"/>
    <property type="project" value="InterPro"/>
</dbReference>
<comment type="cofactor">
    <cofactor evidence="1">
        <name>heme</name>
        <dbReference type="ChEBI" id="CHEBI:30413"/>
    </cofactor>
</comment>
<dbReference type="AlphaFoldDB" id="A0A660KUD1"/>
<dbReference type="PRINTS" id="PR00463">
    <property type="entry name" value="EP450I"/>
</dbReference>
<evidence type="ECO:0000256" key="9">
    <source>
        <dbReference type="ARBA" id="ARBA00023136"/>
    </source>
</evidence>
<dbReference type="GO" id="GO:0016020">
    <property type="term" value="C:membrane"/>
    <property type="evidence" value="ECO:0007669"/>
    <property type="project" value="UniProtKB-SubCell"/>
</dbReference>
<evidence type="ECO:0000256" key="1">
    <source>
        <dbReference type="ARBA" id="ARBA00001971"/>
    </source>
</evidence>
<dbReference type="EMBL" id="CM017324">
    <property type="protein sequence ID" value="KAE8038978.1"/>
    <property type="molecule type" value="Genomic_DNA"/>
</dbReference>
<dbReference type="InterPro" id="IPR001128">
    <property type="entry name" value="Cyt_P450"/>
</dbReference>
<keyword evidence="8" id="KW-0503">Monooxygenase</keyword>
<dbReference type="SUPFAM" id="SSF48264">
    <property type="entry name" value="Cytochrome P450"/>
    <property type="match status" value="1"/>
</dbReference>
<evidence type="ECO:0000256" key="2">
    <source>
        <dbReference type="ARBA" id="ARBA00004370"/>
    </source>
</evidence>
<dbReference type="PANTHER" id="PTHR47943">
    <property type="entry name" value="CYTOCHROME P450 93A3-LIKE"/>
    <property type="match status" value="1"/>
</dbReference>
<dbReference type="Gene3D" id="1.10.630.10">
    <property type="entry name" value="Cytochrome P450"/>
    <property type="match status" value="1"/>
</dbReference>
<evidence type="ECO:0000256" key="4">
    <source>
        <dbReference type="ARBA" id="ARBA00022617"/>
    </source>
</evidence>
<dbReference type="InterPro" id="IPR036396">
    <property type="entry name" value="Cyt_P450_sf"/>
</dbReference>
<keyword evidence="9" id="KW-0472">Membrane</keyword>
<dbReference type="GO" id="GO:0005506">
    <property type="term" value="F:iron ion binding"/>
    <property type="evidence" value="ECO:0007669"/>
    <property type="project" value="InterPro"/>
</dbReference>
<name>A0A660KUD1_9ROSI</name>
<dbReference type="GO" id="GO:0004497">
    <property type="term" value="F:monooxygenase activity"/>
    <property type="evidence" value="ECO:0007669"/>
    <property type="project" value="UniProtKB-KW"/>
</dbReference>
<evidence type="ECO:0000256" key="5">
    <source>
        <dbReference type="ARBA" id="ARBA00022723"/>
    </source>
</evidence>
<evidence type="ECO:0000256" key="8">
    <source>
        <dbReference type="ARBA" id="ARBA00023033"/>
    </source>
</evidence>
<dbReference type="InterPro" id="IPR002401">
    <property type="entry name" value="Cyt_P450_E_grp-I"/>
</dbReference>
<keyword evidence="6" id="KW-0560">Oxidoreductase</keyword>
<comment type="subcellular location">
    <subcellularLocation>
        <location evidence="2">Membrane</location>
    </subcellularLocation>
</comment>
<dbReference type="Pfam" id="PF00067">
    <property type="entry name" value="p450"/>
    <property type="match status" value="1"/>
</dbReference>
<evidence type="ECO:0000256" key="6">
    <source>
        <dbReference type="ARBA" id="ARBA00023002"/>
    </source>
</evidence>